<accession>A0ABN3GTV8</accession>
<protein>
    <submittedName>
        <fullName evidence="1">Uncharacterized protein</fullName>
    </submittedName>
</protein>
<reference evidence="1 2" key="1">
    <citation type="journal article" date="2019" name="Int. J. Syst. Evol. Microbiol.">
        <title>The Global Catalogue of Microorganisms (GCM) 10K type strain sequencing project: providing services to taxonomists for standard genome sequencing and annotation.</title>
        <authorList>
            <consortium name="The Broad Institute Genomics Platform"/>
            <consortium name="The Broad Institute Genome Sequencing Center for Infectious Disease"/>
            <person name="Wu L."/>
            <person name="Ma J."/>
        </authorList>
    </citation>
    <scope>NUCLEOTIDE SEQUENCE [LARGE SCALE GENOMIC DNA]</scope>
    <source>
        <strain evidence="1 2">JCM 3272</strain>
    </source>
</reference>
<evidence type="ECO:0000313" key="2">
    <source>
        <dbReference type="Proteomes" id="UP001501444"/>
    </source>
</evidence>
<keyword evidence="2" id="KW-1185">Reference proteome</keyword>
<name>A0ABN3GTV8_9ACTN</name>
<proteinExistence type="predicted"/>
<dbReference type="Proteomes" id="UP001501444">
    <property type="component" value="Unassembled WGS sequence"/>
</dbReference>
<organism evidence="1 2">
    <name type="scientific">Dactylosporangium salmoneum</name>
    <dbReference type="NCBI Taxonomy" id="53361"/>
    <lineage>
        <taxon>Bacteria</taxon>
        <taxon>Bacillati</taxon>
        <taxon>Actinomycetota</taxon>
        <taxon>Actinomycetes</taxon>
        <taxon>Micromonosporales</taxon>
        <taxon>Micromonosporaceae</taxon>
        <taxon>Dactylosporangium</taxon>
    </lineage>
</organism>
<dbReference type="EMBL" id="BAAARV010000049">
    <property type="protein sequence ID" value="GAA2360897.1"/>
    <property type="molecule type" value="Genomic_DNA"/>
</dbReference>
<gene>
    <name evidence="1" type="ORF">GCM10010170_056040</name>
</gene>
<comment type="caution">
    <text evidence="1">The sequence shown here is derived from an EMBL/GenBank/DDBJ whole genome shotgun (WGS) entry which is preliminary data.</text>
</comment>
<evidence type="ECO:0000313" key="1">
    <source>
        <dbReference type="EMBL" id="GAA2360897.1"/>
    </source>
</evidence>
<sequence length="126" mass="13774">MAGGAAAARAEPTVWSAEVTRCDRRRADMSVLRLRTYLQYPCAAGMRAVVGVPRLAGRTRDCWVGNLPEADRTVELHVALHGATRSGRSWSSAPRSGIGYAFTRRSGRPRRSTVTVRSCSWRSATP</sequence>